<dbReference type="EMBL" id="CAJA01000326">
    <property type="protein sequence ID" value="CCH74140.1"/>
    <property type="molecule type" value="Genomic_DNA"/>
</dbReference>
<evidence type="ECO:0000313" key="3">
    <source>
        <dbReference type="Proteomes" id="UP000035763"/>
    </source>
</evidence>
<dbReference type="Proteomes" id="UP000035763">
    <property type="component" value="Unassembled WGS sequence"/>
</dbReference>
<keyword evidence="3" id="KW-1185">Reference proteome</keyword>
<dbReference type="OrthoDB" id="3212317at2"/>
<feature type="compositionally biased region" description="Basic and acidic residues" evidence="1">
    <location>
        <begin position="164"/>
        <end position="173"/>
    </location>
</feature>
<reference evidence="2 3" key="1">
    <citation type="journal article" date="2013" name="ISME J.">
        <title>A metabolic model for members of the genus Tetrasphaera involved in enhanced biological phosphorus removal.</title>
        <authorList>
            <person name="Kristiansen R."/>
            <person name="Nguyen H.T.T."/>
            <person name="Saunders A.M."/>
            <person name="Nielsen J.L."/>
            <person name="Wimmer R."/>
            <person name="Le V.Q."/>
            <person name="McIlroy S.J."/>
            <person name="Petrovski S."/>
            <person name="Seviour R.J."/>
            <person name="Calteau A."/>
            <person name="Nielsen K.L."/>
            <person name="Nielsen P.H."/>
        </authorList>
    </citation>
    <scope>NUCLEOTIDE SEQUENCE [LARGE SCALE GENOMIC DNA]</scope>
    <source>
        <strain evidence="2 3">Ben110</strain>
    </source>
</reference>
<evidence type="ECO:0008006" key="4">
    <source>
        <dbReference type="Google" id="ProtNLM"/>
    </source>
</evidence>
<gene>
    <name evidence="2" type="ORF">BN11_3920003</name>
</gene>
<accession>W6JZJ3</accession>
<dbReference type="Gene3D" id="3.30.1460.10">
    <property type="match status" value="1"/>
</dbReference>
<feature type="region of interest" description="Disordered" evidence="1">
    <location>
        <begin position="163"/>
        <end position="188"/>
    </location>
</feature>
<comment type="caution">
    <text evidence="2">The sequence shown here is derived from an EMBL/GenBank/DDBJ whole genome shotgun (WGS) entry which is preliminary data.</text>
</comment>
<evidence type="ECO:0000256" key="1">
    <source>
        <dbReference type="SAM" id="MobiDB-lite"/>
    </source>
</evidence>
<dbReference type="SUPFAM" id="SSF69635">
    <property type="entry name" value="Type III secretory system chaperone-like"/>
    <property type="match status" value="1"/>
</dbReference>
<proteinExistence type="predicted"/>
<dbReference type="RefSeq" id="WP_048701882.1">
    <property type="nucleotide sequence ID" value="NZ_HG764815.1"/>
</dbReference>
<protein>
    <recommendedName>
        <fullName evidence="4">YbjN domain-containing protein</fullName>
    </recommendedName>
</protein>
<dbReference type="InterPro" id="IPR019660">
    <property type="entry name" value="Put_sensory_transdc_reg_YbjN"/>
</dbReference>
<sequence>MTPTRELIPSALDELDVEWEPGVSDHEWVVTLPGEKKLKTIVSLLISGEALVTRAFVVRNPDENHGEVYRHLLRRNLRLPGLAYAIDATGDVYVVGRVPVAVVDLGYLDQLLGVVLEAADAPFNELLVLGFLTSMKREWAWRVARGESLRNLEAFRPLLEGSENDPRYAVRDDPGEETEATTTAGEPR</sequence>
<dbReference type="STRING" id="1193182.BN11_3920003"/>
<organism evidence="2 3">
    <name type="scientific">Nostocoides australiense Ben110</name>
    <dbReference type="NCBI Taxonomy" id="1193182"/>
    <lineage>
        <taxon>Bacteria</taxon>
        <taxon>Bacillati</taxon>
        <taxon>Actinomycetota</taxon>
        <taxon>Actinomycetes</taxon>
        <taxon>Micrococcales</taxon>
        <taxon>Intrasporangiaceae</taxon>
        <taxon>Nostocoides</taxon>
    </lineage>
</organism>
<evidence type="ECO:0000313" key="2">
    <source>
        <dbReference type="EMBL" id="CCH74140.1"/>
    </source>
</evidence>
<dbReference type="AlphaFoldDB" id="W6JZJ3"/>
<dbReference type="Pfam" id="PF10722">
    <property type="entry name" value="YbjN"/>
    <property type="match status" value="1"/>
</dbReference>
<name>W6JZJ3_9MICO</name>